<organism evidence="6 7">
    <name type="scientific">Rotaria sordida</name>
    <dbReference type="NCBI Taxonomy" id="392033"/>
    <lineage>
        <taxon>Eukaryota</taxon>
        <taxon>Metazoa</taxon>
        <taxon>Spiralia</taxon>
        <taxon>Gnathifera</taxon>
        <taxon>Rotifera</taxon>
        <taxon>Eurotatoria</taxon>
        <taxon>Bdelloidea</taxon>
        <taxon>Philodinida</taxon>
        <taxon>Philodinidae</taxon>
        <taxon>Rotaria</taxon>
    </lineage>
</organism>
<dbReference type="EMBL" id="CAJOAX010007539">
    <property type="protein sequence ID" value="CAF4011886.1"/>
    <property type="molecule type" value="Genomic_DNA"/>
</dbReference>
<reference evidence="6" key="1">
    <citation type="submission" date="2021-02" db="EMBL/GenBank/DDBJ databases">
        <authorList>
            <person name="Nowell W R."/>
        </authorList>
    </citation>
    <scope>NUCLEOTIDE SEQUENCE</scope>
</reference>
<sequence>MSHNISQSELNVECSTMKSDKQTVRKRFSKFFLKILSNFNQPTQTYSSNNRRCKTSVSKHELNSLGHLQSIIDTRNNRTLYGTQYRRRSIIKRSATLTSIQEENEIELMNYI</sequence>
<dbReference type="OrthoDB" id="10030972at2759"/>
<dbReference type="Proteomes" id="UP000663889">
    <property type="component" value="Unassembled WGS sequence"/>
</dbReference>
<dbReference type="EMBL" id="CAJNOU010000630">
    <property type="protein sequence ID" value="CAF1051759.1"/>
    <property type="molecule type" value="Genomic_DNA"/>
</dbReference>
<dbReference type="EMBL" id="CAJNOO010000484">
    <property type="protein sequence ID" value="CAF0956765.1"/>
    <property type="molecule type" value="Genomic_DNA"/>
</dbReference>
<evidence type="ECO:0000313" key="3">
    <source>
        <dbReference type="EMBL" id="CAF1098731.1"/>
    </source>
</evidence>
<dbReference type="AlphaFoldDB" id="A0A819PMT0"/>
<keyword evidence="8" id="KW-1185">Reference proteome</keyword>
<protein>
    <submittedName>
        <fullName evidence="6">Uncharacterized protein</fullName>
    </submittedName>
</protein>
<name>A0A819PMT0_9BILA</name>
<dbReference type="Proteomes" id="UP000663882">
    <property type="component" value="Unassembled WGS sequence"/>
</dbReference>
<dbReference type="Proteomes" id="UP000663854">
    <property type="component" value="Unassembled WGS sequence"/>
</dbReference>
<dbReference type="EMBL" id="CAJNOH010000663">
    <property type="protein sequence ID" value="CAF1098731.1"/>
    <property type="molecule type" value="Genomic_DNA"/>
</dbReference>
<dbReference type="Proteomes" id="UP000663870">
    <property type="component" value="Unassembled WGS sequence"/>
</dbReference>
<evidence type="ECO:0000313" key="7">
    <source>
        <dbReference type="Proteomes" id="UP000663823"/>
    </source>
</evidence>
<evidence type="ECO:0000313" key="8">
    <source>
        <dbReference type="Proteomes" id="UP000663870"/>
    </source>
</evidence>
<gene>
    <name evidence="5" type="ORF">FNK824_LOCUS5850</name>
    <name evidence="4" type="ORF">JXQ802_LOCUS29385</name>
    <name evidence="6" type="ORF">OTI717_LOCUS29597</name>
    <name evidence="3" type="ORF">PYM288_LOCUS19558</name>
    <name evidence="1" type="ORF">RFH988_LOCUS11928</name>
    <name evidence="2" type="ORF">SEV965_LOCUS13376</name>
</gene>
<evidence type="ECO:0000313" key="5">
    <source>
        <dbReference type="EMBL" id="CAF3648474.1"/>
    </source>
</evidence>
<dbReference type="EMBL" id="CAJOBE010000482">
    <property type="protein sequence ID" value="CAF3648474.1"/>
    <property type="molecule type" value="Genomic_DNA"/>
</dbReference>
<dbReference type="Proteomes" id="UP000663874">
    <property type="component" value="Unassembled WGS sequence"/>
</dbReference>
<proteinExistence type="predicted"/>
<evidence type="ECO:0000313" key="6">
    <source>
        <dbReference type="EMBL" id="CAF4011886.1"/>
    </source>
</evidence>
<evidence type="ECO:0000313" key="2">
    <source>
        <dbReference type="EMBL" id="CAF1051759.1"/>
    </source>
</evidence>
<dbReference type="Proteomes" id="UP000663823">
    <property type="component" value="Unassembled WGS sequence"/>
</dbReference>
<evidence type="ECO:0000313" key="4">
    <source>
        <dbReference type="EMBL" id="CAF1298758.1"/>
    </source>
</evidence>
<comment type="caution">
    <text evidence="6">The sequence shown here is derived from an EMBL/GenBank/DDBJ whole genome shotgun (WGS) entry which is preliminary data.</text>
</comment>
<accession>A0A819PMT0</accession>
<evidence type="ECO:0000313" key="1">
    <source>
        <dbReference type="EMBL" id="CAF0956765.1"/>
    </source>
</evidence>
<dbReference type="EMBL" id="CAJNOL010001150">
    <property type="protein sequence ID" value="CAF1298758.1"/>
    <property type="molecule type" value="Genomic_DNA"/>
</dbReference>